<evidence type="ECO:0000256" key="5">
    <source>
        <dbReference type="ARBA" id="ARBA00022692"/>
    </source>
</evidence>
<dbReference type="PANTHER" id="PTHR43298">
    <property type="entry name" value="MULTIDRUG RESISTANCE PROTEIN NORM-RELATED"/>
    <property type="match status" value="1"/>
</dbReference>
<feature type="transmembrane region" description="Helical" evidence="10">
    <location>
        <begin position="60"/>
        <end position="81"/>
    </location>
</feature>
<dbReference type="PANTHER" id="PTHR43298:SF2">
    <property type="entry name" value="FMN_FAD EXPORTER YEEO-RELATED"/>
    <property type="match status" value="1"/>
</dbReference>
<keyword evidence="12" id="KW-1185">Reference proteome</keyword>
<dbReference type="AlphaFoldDB" id="A0A506UAG5"/>
<dbReference type="RefSeq" id="WP_141165917.1">
    <property type="nucleotide sequence ID" value="NZ_VHLH01000006.1"/>
</dbReference>
<gene>
    <name evidence="11" type="ORF">FJU11_04930</name>
</gene>
<feature type="transmembrane region" description="Helical" evidence="10">
    <location>
        <begin position="367"/>
        <end position="394"/>
    </location>
</feature>
<feature type="transmembrane region" description="Helical" evidence="10">
    <location>
        <begin position="431"/>
        <end position="450"/>
    </location>
</feature>
<evidence type="ECO:0000256" key="6">
    <source>
        <dbReference type="ARBA" id="ARBA00022989"/>
    </source>
</evidence>
<dbReference type="CDD" id="cd13131">
    <property type="entry name" value="MATE_NorM_like"/>
    <property type="match status" value="1"/>
</dbReference>
<keyword evidence="5 10" id="KW-0812">Transmembrane</keyword>
<feature type="transmembrane region" description="Helical" evidence="10">
    <location>
        <begin position="245"/>
        <end position="267"/>
    </location>
</feature>
<feature type="transmembrane region" description="Helical" evidence="10">
    <location>
        <begin position="273"/>
        <end position="300"/>
    </location>
</feature>
<keyword evidence="6 10" id="KW-1133">Transmembrane helix</keyword>
<feature type="transmembrane region" description="Helical" evidence="10">
    <location>
        <begin position="141"/>
        <end position="158"/>
    </location>
</feature>
<keyword evidence="7" id="KW-0406">Ion transport</keyword>
<keyword evidence="4" id="KW-1003">Cell membrane</keyword>
<dbReference type="GO" id="GO:0015297">
    <property type="term" value="F:antiporter activity"/>
    <property type="evidence" value="ECO:0007669"/>
    <property type="project" value="UniProtKB-KW"/>
</dbReference>
<organism evidence="11 12">
    <name type="scientific">Pararhizobium mangrovi</name>
    <dbReference type="NCBI Taxonomy" id="2590452"/>
    <lineage>
        <taxon>Bacteria</taxon>
        <taxon>Pseudomonadati</taxon>
        <taxon>Pseudomonadota</taxon>
        <taxon>Alphaproteobacteria</taxon>
        <taxon>Hyphomicrobiales</taxon>
        <taxon>Rhizobiaceae</taxon>
        <taxon>Rhizobium/Agrobacterium group</taxon>
        <taxon>Pararhizobium</taxon>
    </lineage>
</organism>
<reference evidence="11 12" key="1">
    <citation type="submission" date="2019-06" db="EMBL/GenBank/DDBJ databases">
        <authorList>
            <person name="Li M."/>
        </authorList>
    </citation>
    <scope>NUCLEOTIDE SEQUENCE [LARGE SCALE GENOMIC DNA]</scope>
    <source>
        <strain evidence="11 12">BGMRC6574</strain>
    </source>
</reference>
<keyword evidence="2" id="KW-0813">Transport</keyword>
<evidence type="ECO:0000256" key="3">
    <source>
        <dbReference type="ARBA" id="ARBA00022449"/>
    </source>
</evidence>
<feature type="transmembrane region" description="Helical" evidence="10">
    <location>
        <begin position="20"/>
        <end position="40"/>
    </location>
</feature>
<sequence length="461" mass="48830">MVEFETQPQVRPDQSWHSHLVATVTLGIPLAGAQLAQMAINTTDLLLLGRLSASDLAAGVLATQVFFIVYIFGAGFTNAVMPVAAHAHGRGDATLVRRSVRMGLWVVFIYSAVMVVPLHFTEALLLLAGQKPQIAALSGDYMRIAEWALFPGLGVMALRAFFTAIGRAQIILWAMIGGTLANLVVGYAFIFGELGAPALGIRGAAVGSLGTNTIIFVLLALVAGKARAYRAYALFTRMWRADWPVFAEVLRLGFPVATTIIAEVGLFTMSSLMMGWLGTVALAAHGIVLQITAIAFMVPLGLSQAATVRVGQAHGSGDRQALARAAGAVVALGVVVSLAGAALFWLVPKWLIGLFLDENDPLSGRVLAAAVPFLAVAACFQLADCMQVLGAGLLRGLRDTRVPMMLALFSYWIVGMPMAYILAFKLDYGGVGVWLGLAGGLVTAAILATWRFQHREALGLV</sequence>
<dbReference type="InterPro" id="IPR048279">
    <property type="entry name" value="MdtK-like"/>
</dbReference>
<evidence type="ECO:0000256" key="1">
    <source>
        <dbReference type="ARBA" id="ARBA00004429"/>
    </source>
</evidence>
<dbReference type="Proteomes" id="UP000320314">
    <property type="component" value="Unassembled WGS sequence"/>
</dbReference>
<accession>A0A506UAG5</accession>
<dbReference type="NCBIfam" id="TIGR00797">
    <property type="entry name" value="matE"/>
    <property type="match status" value="1"/>
</dbReference>
<feature type="transmembrane region" description="Helical" evidence="10">
    <location>
        <begin position="170"/>
        <end position="191"/>
    </location>
</feature>
<dbReference type="InterPro" id="IPR002528">
    <property type="entry name" value="MATE_fam"/>
</dbReference>
<feature type="transmembrane region" description="Helical" evidence="10">
    <location>
        <begin position="321"/>
        <end position="347"/>
    </location>
</feature>
<dbReference type="InterPro" id="IPR050222">
    <property type="entry name" value="MATE_MdtK"/>
</dbReference>
<feature type="transmembrane region" description="Helical" evidence="10">
    <location>
        <begin position="102"/>
        <end position="121"/>
    </location>
</feature>
<dbReference type="GO" id="GO:0005886">
    <property type="term" value="C:plasma membrane"/>
    <property type="evidence" value="ECO:0007669"/>
    <property type="project" value="UniProtKB-SubCell"/>
</dbReference>
<evidence type="ECO:0000256" key="2">
    <source>
        <dbReference type="ARBA" id="ARBA00022448"/>
    </source>
</evidence>
<keyword evidence="8 10" id="KW-0472">Membrane</keyword>
<feature type="transmembrane region" description="Helical" evidence="10">
    <location>
        <begin position="203"/>
        <end position="224"/>
    </location>
</feature>
<comment type="caution">
    <text evidence="11">The sequence shown here is derived from an EMBL/GenBank/DDBJ whole genome shotgun (WGS) entry which is preliminary data.</text>
</comment>
<proteinExistence type="predicted"/>
<feature type="transmembrane region" description="Helical" evidence="10">
    <location>
        <begin position="406"/>
        <end position="425"/>
    </location>
</feature>
<evidence type="ECO:0000256" key="10">
    <source>
        <dbReference type="SAM" id="Phobius"/>
    </source>
</evidence>
<dbReference type="GO" id="GO:0006811">
    <property type="term" value="P:monoatomic ion transport"/>
    <property type="evidence" value="ECO:0007669"/>
    <property type="project" value="UniProtKB-KW"/>
</dbReference>
<evidence type="ECO:0000256" key="9">
    <source>
        <dbReference type="ARBA" id="ARBA00031636"/>
    </source>
</evidence>
<dbReference type="GO" id="GO:0042910">
    <property type="term" value="F:xenobiotic transmembrane transporter activity"/>
    <property type="evidence" value="ECO:0007669"/>
    <property type="project" value="InterPro"/>
</dbReference>
<keyword evidence="3" id="KW-0050">Antiport</keyword>
<evidence type="ECO:0000313" key="11">
    <source>
        <dbReference type="EMBL" id="TPW30356.1"/>
    </source>
</evidence>
<comment type="subcellular location">
    <subcellularLocation>
        <location evidence="1">Cell inner membrane</location>
        <topology evidence="1">Multi-pass membrane protein</topology>
    </subcellularLocation>
</comment>
<dbReference type="OrthoDB" id="9780160at2"/>
<evidence type="ECO:0000256" key="4">
    <source>
        <dbReference type="ARBA" id="ARBA00022475"/>
    </source>
</evidence>
<name>A0A506UAG5_9HYPH</name>
<dbReference type="EMBL" id="VHLH01000006">
    <property type="protein sequence ID" value="TPW30356.1"/>
    <property type="molecule type" value="Genomic_DNA"/>
</dbReference>
<dbReference type="PIRSF" id="PIRSF006603">
    <property type="entry name" value="DinF"/>
    <property type="match status" value="1"/>
</dbReference>
<dbReference type="Pfam" id="PF01554">
    <property type="entry name" value="MatE"/>
    <property type="match status" value="2"/>
</dbReference>
<protein>
    <recommendedName>
        <fullName evidence="9">Multidrug-efflux transporter</fullName>
    </recommendedName>
</protein>
<evidence type="ECO:0000313" key="12">
    <source>
        <dbReference type="Proteomes" id="UP000320314"/>
    </source>
</evidence>
<evidence type="ECO:0000256" key="7">
    <source>
        <dbReference type="ARBA" id="ARBA00023065"/>
    </source>
</evidence>
<evidence type="ECO:0000256" key="8">
    <source>
        <dbReference type="ARBA" id="ARBA00023136"/>
    </source>
</evidence>